<evidence type="ECO:0000256" key="1">
    <source>
        <dbReference type="SAM" id="MobiDB-lite"/>
    </source>
</evidence>
<feature type="compositionally biased region" description="Acidic residues" evidence="1">
    <location>
        <begin position="61"/>
        <end position="71"/>
    </location>
</feature>
<accession>A0A9P8HHQ9</accession>
<keyword evidence="3" id="KW-1185">Reference proteome</keyword>
<proteinExistence type="predicted"/>
<name>A0A9P8HHQ9_9HYPO</name>
<gene>
    <name evidence="2" type="ORF">TsFJ059_008997</name>
</gene>
<dbReference type="AlphaFoldDB" id="A0A9P8HHQ9"/>
<sequence>MDRDTAQAMIVSAGVEYTRVEHAHRSENGPVAERAEFAGVADTATFAMHAVEASFAFAEGWDVDETDDESEEQHSPPPAEL</sequence>
<comment type="caution">
    <text evidence="2">The sequence shown here is derived from an EMBL/GenBank/DDBJ whole genome shotgun (WGS) entry which is preliminary data.</text>
</comment>
<dbReference type="Proteomes" id="UP000826573">
    <property type="component" value="Unassembled WGS sequence"/>
</dbReference>
<evidence type="ECO:0000313" key="3">
    <source>
        <dbReference type="Proteomes" id="UP000826573"/>
    </source>
</evidence>
<dbReference type="EMBL" id="JAIMJC010000006">
    <property type="protein sequence ID" value="KAH0524085.1"/>
    <property type="molecule type" value="Genomic_DNA"/>
</dbReference>
<reference evidence="2 3" key="1">
    <citation type="submission" date="2021-08" db="EMBL/GenBank/DDBJ databases">
        <title>The highly contiguous genome resource for Trichoderma semiorbis FJ059, a fungal antagonistic to plant pathogens.</title>
        <authorList>
            <person name="Liu T."/>
        </authorList>
    </citation>
    <scope>NUCLEOTIDE SEQUENCE [LARGE SCALE GENOMIC DNA]</scope>
    <source>
        <strain evidence="2 3">FJ059</strain>
    </source>
</reference>
<feature type="region of interest" description="Disordered" evidence="1">
    <location>
        <begin position="59"/>
        <end position="81"/>
    </location>
</feature>
<protein>
    <submittedName>
        <fullName evidence="2">Uncharacterized protein</fullName>
    </submittedName>
</protein>
<organism evidence="2 3">
    <name type="scientific">Trichoderma semiorbis</name>
    <dbReference type="NCBI Taxonomy" id="1491008"/>
    <lineage>
        <taxon>Eukaryota</taxon>
        <taxon>Fungi</taxon>
        <taxon>Dikarya</taxon>
        <taxon>Ascomycota</taxon>
        <taxon>Pezizomycotina</taxon>
        <taxon>Sordariomycetes</taxon>
        <taxon>Hypocreomycetidae</taxon>
        <taxon>Hypocreales</taxon>
        <taxon>Hypocreaceae</taxon>
        <taxon>Trichoderma</taxon>
    </lineage>
</organism>
<evidence type="ECO:0000313" key="2">
    <source>
        <dbReference type="EMBL" id="KAH0524085.1"/>
    </source>
</evidence>